<protein>
    <submittedName>
        <fullName evidence="2">Uncharacterized protein</fullName>
    </submittedName>
</protein>
<keyword evidence="3" id="KW-1185">Reference proteome</keyword>
<organism evidence="2 3">
    <name type="scientific">Nesidiocoris tenuis</name>
    <dbReference type="NCBI Taxonomy" id="355587"/>
    <lineage>
        <taxon>Eukaryota</taxon>
        <taxon>Metazoa</taxon>
        <taxon>Ecdysozoa</taxon>
        <taxon>Arthropoda</taxon>
        <taxon>Hexapoda</taxon>
        <taxon>Insecta</taxon>
        <taxon>Pterygota</taxon>
        <taxon>Neoptera</taxon>
        <taxon>Paraneoptera</taxon>
        <taxon>Hemiptera</taxon>
        <taxon>Heteroptera</taxon>
        <taxon>Panheteroptera</taxon>
        <taxon>Cimicomorpha</taxon>
        <taxon>Miridae</taxon>
        <taxon>Dicyphina</taxon>
        <taxon>Nesidiocoris</taxon>
    </lineage>
</organism>
<dbReference type="AlphaFoldDB" id="A0A6H5GLY5"/>
<proteinExistence type="predicted"/>
<keyword evidence="1" id="KW-1133">Transmembrane helix</keyword>
<dbReference type="EMBL" id="CADCXU010012746">
    <property type="protein sequence ID" value="CAB0002629.1"/>
    <property type="molecule type" value="Genomic_DNA"/>
</dbReference>
<reference evidence="2 3" key="1">
    <citation type="submission" date="2020-02" db="EMBL/GenBank/DDBJ databases">
        <authorList>
            <person name="Ferguson B K."/>
        </authorList>
    </citation>
    <scope>NUCLEOTIDE SEQUENCE [LARGE SCALE GENOMIC DNA]</scope>
</reference>
<keyword evidence="1" id="KW-0472">Membrane</keyword>
<gene>
    <name evidence="2" type="ORF">NTEN_LOCUS8416</name>
</gene>
<dbReference type="Proteomes" id="UP000479000">
    <property type="component" value="Unassembled WGS sequence"/>
</dbReference>
<keyword evidence="1" id="KW-0812">Transmembrane</keyword>
<evidence type="ECO:0000313" key="2">
    <source>
        <dbReference type="EMBL" id="CAB0002629.1"/>
    </source>
</evidence>
<evidence type="ECO:0000313" key="3">
    <source>
        <dbReference type="Proteomes" id="UP000479000"/>
    </source>
</evidence>
<feature type="transmembrane region" description="Helical" evidence="1">
    <location>
        <begin position="57"/>
        <end position="75"/>
    </location>
</feature>
<evidence type="ECO:0000256" key="1">
    <source>
        <dbReference type="SAM" id="Phobius"/>
    </source>
</evidence>
<accession>A0A6H5GLY5</accession>
<sequence>MSPVLVPPRRRQSFHTAIRQFLFWLLHDPFEEEMSTFGRRWITFCQDPELVHRKVQTLTKLFLVLAIIIFHSFLANDYRHHKKR</sequence>
<name>A0A6H5GLY5_9HEMI</name>